<evidence type="ECO:0000256" key="2">
    <source>
        <dbReference type="ARBA" id="ARBA00004141"/>
    </source>
</evidence>
<keyword evidence="10" id="KW-0482">Metalloprotease</keyword>
<feature type="domain" description="CBS" evidence="14">
    <location>
        <begin position="223"/>
        <end position="284"/>
    </location>
</feature>
<evidence type="ECO:0000313" key="15">
    <source>
        <dbReference type="EMBL" id="GIM44597.1"/>
    </source>
</evidence>
<gene>
    <name evidence="15" type="primary">spoIVFB</name>
    <name evidence="15" type="ORF">DNHGIG_01460</name>
</gene>
<dbReference type="CDD" id="cd06161">
    <property type="entry name" value="S2P-M50_SpoIVFB"/>
    <property type="match status" value="1"/>
</dbReference>
<dbReference type="GO" id="GO:0046872">
    <property type="term" value="F:metal ion binding"/>
    <property type="evidence" value="ECO:0007669"/>
    <property type="project" value="UniProtKB-KW"/>
</dbReference>
<evidence type="ECO:0000256" key="1">
    <source>
        <dbReference type="ARBA" id="ARBA00001947"/>
    </source>
</evidence>
<dbReference type="PANTHER" id="PTHR39188:SF3">
    <property type="entry name" value="STAGE IV SPORULATION PROTEIN FB"/>
    <property type="match status" value="1"/>
</dbReference>
<keyword evidence="7" id="KW-0378">Hydrolase</keyword>
<evidence type="ECO:0000256" key="8">
    <source>
        <dbReference type="ARBA" id="ARBA00022833"/>
    </source>
</evidence>
<comment type="similarity">
    <text evidence="3">Belongs to the peptidase M50B family.</text>
</comment>
<protein>
    <submittedName>
        <fullName evidence="15">Stage IV sporulation protein FB</fullName>
    </submittedName>
</protein>
<feature type="transmembrane region" description="Helical" evidence="13">
    <location>
        <begin position="38"/>
        <end position="58"/>
    </location>
</feature>
<keyword evidence="11 13" id="KW-0472">Membrane</keyword>
<dbReference type="Pfam" id="PF02163">
    <property type="entry name" value="Peptidase_M50"/>
    <property type="match status" value="2"/>
</dbReference>
<dbReference type="AlphaFoldDB" id="A0AAV4L9Z4"/>
<evidence type="ECO:0000313" key="16">
    <source>
        <dbReference type="Proteomes" id="UP001057291"/>
    </source>
</evidence>
<evidence type="ECO:0000256" key="13">
    <source>
        <dbReference type="SAM" id="Phobius"/>
    </source>
</evidence>
<keyword evidence="12" id="KW-0129">CBS domain</keyword>
<organism evidence="15 16">
    <name type="scientific">Collibacillus ludicampi</name>
    <dbReference type="NCBI Taxonomy" id="2771369"/>
    <lineage>
        <taxon>Bacteria</taxon>
        <taxon>Bacillati</taxon>
        <taxon>Bacillota</taxon>
        <taxon>Bacilli</taxon>
        <taxon>Bacillales</taxon>
        <taxon>Alicyclobacillaceae</taxon>
        <taxon>Collibacillus</taxon>
    </lineage>
</organism>
<evidence type="ECO:0000256" key="9">
    <source>
        <dbReference type="ARBA" id="ARBA00022989"/>
    </source>
</evidence>
<dbReference type="GO" id="GO:0016020">
    <property type="term" value="C:membrane"/>
    <property type="evidence" value="ECO:0007669"/>
    <property type="project" value="UniProtKB-SubCell"/>
</dbReference>
<dbReference type="SUPFAM" id="SSF54631">
    <property type="entry name" value="CBS-domain pair"/>
    <property type="match status" value="1"/>
</dbReference>
<accession>A0AAV4L9Z4</accession>
<evidence type="ECO:0000256" key="10">
    <source>
        <dbReference type="ARBA" id="ARBA00023049"/>
    </source>
</evidence>
<reference evidence="15" key="1">
    <citation type="journal article" date="2023" name="Int. J. Syst. Evol. Microbiol.">
        <title>Collibacillus ludicampi gen. nov., sp. nov., a new soil bacterium of the family Alicyclobacillaceae.</title>
        <authorList>
            <person name="Jojima T."/>
            <person name="Ioku Y."/>
            <person name="Fukuta Y."/>
            <person name="Shirasaka N."/>
            <person name="Matsumura Y."/>
            <person name="Mori M."/>
        </authorList>
    </citation>
    <scope>NUCLEOTIDE SEQUENCE</scope>
    <source>
        <strain evidence="15">TP075</strain>
    </source>
</reference>
<evidence type="ECO:0000256" key="7">
    <source>
        <dbReference type="ARBA" id="ARBA00022801"/>
    </source>
</evidence>
<feature type="transmembrane region" description="Helical" evidence="13">
    <location>
        <begin position="12"/>
        <end position="32"/>
    </location>
</feature>
<comment type="caution">
    <text evidence="15">The sequence shown here is derived from an EMBL/GenBank/DDBJ whole genome shotgun (WGS) entry which is preliminary data.</text>
</comment>
<dbReference type="RefSeq" id="WP_282197868.1">
    <property type="nucleotide sequence ID" value="NZ_BOQE01000001.1"/>
</dbReference>
<evidence type="ECO:0000256" key="5">
    <source>
        <dbReference type="ARBA" id="ARBA00022692"/>
    </source>
</evidence>
<evidence type="ECO:0000256" key="11">
    <source>
        <dbReference type="ARBA" id="ARBA00023136"/>
    </source>
</evidence>
<proteinExistence type="inferred from homology"/>
<evidence type="ECO:0000256" key="6">
    <source>
        <dbReference type="ARBA" id="ARBA00022723"/>
    </source>
</evidence>
<feature type="transmembrane region" description="Helical" evidence="13">
    <location>
        <begin position="87"/>
        <end position="108"/>
    </location>
</feature>
<dbReference type="PROSITE" id="PS51371">
    <property type="entry name" value="CBS"/>
    <property type="match status" value="1"/>
</dbReference>
<dbReference type="InterPro" id="IPR046342">
    <property type="entry name" value="CBS_dom_sf"/>
</dbReference>
<sequence>MKYVKWKPKGMKIRIHPLFVLLLIAAVLTGMWADLLLLFSIIIVHELGHVFVANAYGYKIKEMEILPFGGVAKLEHGRMGWNPRHEASIAVAGPLFNFLMIGFAILLLHAGVFSENFTSSIVKGNLVLAFFNMLPAFPLDGGRILRAALSRNLGFRMASEVALRMAFVISLFLMILGVASLWIGQVNVGLITLGVFLFFSAWQLKRQLRYDTVRFLDTKRRSMIRNPLPVRSLVVNPDMSVRQVLDEFTPDAYHMLYVVDGEKRVIDVIAEEELLNDFMVGGGVMSTIRDHLSYRVK</sequence>
<keyword evidence="8" id="KW-0862">Zinc</keyword>
<feature type="transmembrane region" description="Helical" evidence="13">
    <location>
        <begin position="161"/>
        <end position="182"/>
    </location>
</feature>
<evidence type="ECO:0000256" key="3">
    <source>
        <dbReference type="ARBA" id="ARBA00007931"/>
    </source>
</evidence>
<feature type="transmembrane region" description="Helical" evidence="13">
    <location>
        <begin position="120"/>
        <end position="140"/>
    </location>
</feature>
<keyword evidence="6" id="KW-0479">Metal-binding</keyword>
<dbReference type="PANTHER" id="PTHR39188">
    <property type="entry name" value="MEMBRANE-ASSOCIATED ZINC METALLOPROTEASE M50B"/>
    <property type="match status" value="1"/>
</dbReference>
<keyword evidence="4" id="KW-0645">Protease</keyword>
<keyword evidence="5 13" id="KW-0812">Transmembrane</keyword>
<dbReference type="InterPro" id="IPR008915">
    <property type="entry name" value="Peptidase_M50"/>
</dbReference>
<dbReference type="GO" id="GO:0006508">
    <property type="term" value="P:proteolysis"/>
    <property type="evidence" value="ECO:0007669"/>
    <property type="project" value="UniProtKB-KW"/>
</dbReference>
<keyword evidence="16" id="KW-1185">Reference proteome</keyword>
<feature type="transmembrane region" description="Helical" evidence="13">
    <location>
        <begin position="188"/>
        <end position="204"/>
    </location>
</feature>
<comment type="subcellular location">
    <subcellularLocation>
        <location evidence="2">Membrane</location>
        <topology evidence="2">Multi-pass membrane protein</topology>
    </subcellularLocation>
</comment>
<dbReference type="EMBL" id="BOQE01000001">
    <property type="protein sequence ID" value="GIM44597.1"/>
    <property type="molecule type" value="Genomic_DNA"/>
</dbReference>
<evidence type="ECO:0000259" key="14">
    <source>
        <dbReference type="PROSITE" id="PS51371"/>
    </source>
</evidence>
<dbReference type="InterPro" id="IPR000644">
    <property type="entry name" value="CBS_dom"/>
</dbReference>
<comment type="cofactor">
    <cofactor evidence="1">
        <name>Zn(2+)</name>
        <dbReference type="ChEBI" id="CHEBI:29105"/>
    </cofactor>
</comment>
<dbReference type="Proteomes" id="UP001057291">
    <property type="component" value="Unassembled WGS sequence"/>
</dbReference>
<evidence type="ECO:0000256" key="4">
    <source>
        <dbReference type="ARBA" id="ARBA00022670"/>
    </source>
</evidence>
<dbReference type="GO" id="GO:0008237">
    <property type="term" value="F:metallopeptidase activity"/>
    <property type="evidence" value="ECO:0007669"/>
    <property type="project" value="UniProtKB-KW"/>
</dbReference>
<name>A0AAV4L9Z4_9BACL</name>
<keyword evidence="9 13" id="KW-1133">Transmembrane helix</keyword>
<evidence type="ECO:0000256" key="12">
    <source>
        <dbReference type="PROSITE-ProRule" id="PRU00703"/>
    </source>
</evidence>